<dbReference type="Gene3D" id="3.20.20.80">
    <property type="entry name" value="Glycosidases"/>
    <property type="match status" value="1"/>
</dbReference>
<evidence type="ECO:0000259" key="9">
    <source>
        <dbReference type="Pfam" id="PF07523"/>
    </source>
</evidence>
<keyword evidence="6" id="KW-0175">Coiled coil</keyword>
<dbReference type="Pfam" id="PF04616">
    <property type="entry name" value="Glyco_hydro_43"/>
    <property type="match status" value="1"/>
</dbReference>
<gene>
    <name evidence="10" type="ORF">H171_0798</name>
</gene>
<evidence type="ECO:0000256" key="4">
    <source>
        <dbReference type="ARBA" id="ARBA00023295"/>
    </source>
</evidence>
<evidence type="ECO:0000313" key="10">
    <source>
        <dbReference type="EMBL" id="PJJ27333.1"/>
    </source>
</evidence>
<dbReference type="GO" id="GO:0005975">
    <property type="term" value="P:carbohydrate metabolic process"/>
    <property type="evidence" value="ECO:0007669"/>
    <property type="project" value="InterPro"/>
</dbReference>
<dbReference type="InterPro" id="IPR008979">
    <property type="entry name" value="Galactose-bd-like_sf"/>
</dbReference>
<dbReference type="Pfam" id="PF02057">
    <property type="entry name" value="Glyco_hydro_59"/>
    <property type="match status" value="1"/>
</dbReference>
<evidence type="ECO:0000256" key="5">
    <source>
        <dbReference type="PROSITE-ProRule" id="PRU00591"/>
    </source>
</evidence>
<reference evidence="10 11" key="1">
    <citation type="submission" date="2017-11" db="EMBL/GenBank/DDBJ databases">
        <title>Understudied soil microbes with underappreciated capabilities: Untangling the Clostridium saccharolyticum group.</title>
        <authorList>
            <person name="Leschine S."/>
        </authorList>
    </citation>
    <scope>NUCLEOTIDE SEQUENCE [LARGE SCALE GENOMIC DNA]</scope>
    <source>
        <strain evidence="10 11">18A</strain>
    </source>
</reference>
<feature type="domain" description="Ig-like" evidence="9">
    <location>
        <begin position="2244"/>
        <end position="2298"/>
    </location>
</feature>
<dbReference type="InterPro" id="IPR049161">
    <property type="entry name" value="GH59_cat"/>
</dbReference>
<dbReference type="Gene3D" id="2.60.120.430">
    <property type="entry name" value="Galactose-binding lectin"/>
    <property type="match status" value="1"/>
</dbReference>
<accession>A0A2M8Z1M3</accession>
<dbReference type="SUPFAM" id="SSF75005">
    <property type="entry name" value="Arabinanase/levansucrase/invertase"/>
    <property type="match status" value="1"/>
</dbReference>
<dbReference type="Pfam" id="PF07523">
    <property type="entry name" value="Big_3"/>
    <property type="match status" value="1"/>
</dbReference>
<dbReference type="SUPFAM" id="SSF69360">
    <property type="entry name" value="Cell wall binding repeat"/>
    <property type="match status" value="1"/>
</dbReference>
<evidence type="ECO:0000313" key="11">
    <source>
        <dbReference type="Proteomes" id="UP000231092"/>
    </source>
</evidence>
<dbReference type="InterPro" id="IPR013783">
    <property type="entry name" value="Ig-like_fold"/>
</dbReference>
<keyword evidence="7" id="KW-0732">Signal</keyword>
<evidence type="ECO:0000256" key="2">
    <source>
        <dbReference type="ARBA" id="ARBA00022737"/>
    </source>
</evidence>
<dbReference type="SUPFAM" id="SSF49478">
    <property type="entry name" value="Cna protein B-type domain"/>
    <property type="match status" value="1"/>
</dbReference>
<dbReference type="InterPro" id="IPR018337">
    <property type="entry name" value="Cell_wall/Cho-bd_repeat"/>
</dbReference>
<dbReference type="SUPFAM" id="SSF51445">
    <property type="entry name" value="(Trans)glycosidases"/>
    <property type="match status" value="1"/>
</dbReference>
<evidence type="ECO:0000259" key="8">
    <source>
        <dbReference type="Pfam" id="PF02057"/>
    </source>
</evidence>
<dbReference type="Gene3D" id="2.115.10.20">
    <property type="entry name" value="Glycosyl hydrolase domain, family 43"/>
    <property type="match status" value="1"/>
</dbReference>
<dbReference type="RefSeq" id="WP_100303988.1">
    <property type="nucleotide sequence ID" value="NZ_PGET01000001.1"/>
</dbReference>
<dbReference type="PROSITE" id="PS51170">
    <property type="entry name" value="CW"/>
    <property type="match status" value="1"/>
</dbReference>
<name>A0A2M8Z1M3_9FIRM</name>
<keyword evidence="2" id="KW-0677">Repeat</keyword>
<dbReference type="Pfam" id="PF19127">
    <property type="entry name" value="Choline_bind_3"/>
    <property type="match status" value="1"/>
</dbReference>
<evidence type="ECO:0000256" key="1">
    <source>
        <dbReference type="ARBA" id="ARBA00009865"/>
    </source>
</evidence>
<evidence type="ECO:0000256" key="3">
    <source>
        <dbReference type="ARBA" id="ARBA00022801"/>
    </source>
</evidence>
<dbReference type="InterPro" id="IPR013780">
    <property type="entry name" value="Glyco_hydro_b"/>
</dbReference>
<dbReference type="Gene3D" id="2.60.40.3630">
    <property type="match status" value="3"/>
</dbReference>
<feature type="chain" id="PRO_5014695937" evidence="7">
    <location>
        <begin position="31"/>
        <end position="2845"/>
    </location>
</feature>
<dbReference type="InterPro" id="IPR039743">
    <property type="entry name" value="6GAL/EXGAL"/>
</dbReference>
<comment type="caution">
    <text evidence="10">The sequence shown here is derived from an EMBL/GenBank/DDBJ whole genome shotgun (WGS) entry which is preliminary data.</text>
</comment>
<evidence type="ECO:0000256" key="7">
    <source>
        <dbReference type="SAM" id="SignalP"/>
    </source>
</evidence>
<dbReference type="Gene3D" id="2.60.40.10">
    <property type="entry name" value="Immunoglobulins"/>
    <property type="match status" value="1"/>
</dbReference>
<dbReference type="SUPFAM" id="SSF49785">
    <property type="entry name" value="Galactose-binding domain-like"/>
    <property type="match status" value="1"/>
</dbReference>
<dbReference type="PANTHER" id="PTHR42767:SF1">
    <property type="entry name" value="ENDO-BETA-1,6-GALACTANASE-LIKE DOMAIN-CONTAINING PROTEIN"/>
    <property type="match status" value="1"/>
</dbReference>
<dbReference type="InterPro" id="IPR023296">
    <property type="entry name" value="Glyco_hydro_beta-prop_sf"/>
</dbReference>
<dbReference type="CDD" id="cd18825">
    <property type="entry name" value="GH43_CtGH43-like"/>
    <property type="match status" value="1"/>
</dbReference>
<dbReference type="EMBL" id="PGET01000001">
    <property type="protein sequence ID" value="PJJ27333.1"/>
    <property type="molecule type" value="Genomic_DNA"/>
</dbReference>
<organism evidence="10 11">
    <name type="scientific">[Clostridium] celerecrescens 18A</name>
    <dbReference type="NCBI Taxonomy" id="1286362"/>
    <lineage>
        <taxon>Bacteria</taxon>
        <taxon>Bacillati</taxon>
        <taxon>Bacillota</taxon>
        <taxon>Clostridia</taxon>
        <taxon>Lachnospirales</taxon>
        <taxon>Lachnospiraceae</taxon>
        <taxon>Lacrimispora</taxon>
    </lineage>
</organism>
<keyword evidence="3" id="KW-0378">Hydrolase</keyword>
<sequence>MKQLSLFQRGVAAFLAIPMALSGIPFPAAARTVPVSSSSFIGEIALDPQVHYQTLEGWGTSLCWWGNIIGSAGDRDTNGNGRPDREEIAELVFSPEYLNLNIVRYNVGGGDKPDTSIKRVEGLVPGWSRDMFGTDDGTGTFKEEEFYSKESGQMKDAGQIWMLEQANQWRVSNGDIINKVFSNSPPYYMTKSGSSTGGYEWDKENLRDDSYDDFATYLVRATKWLDQDLKSKYGKGVDYVEPFNEPDTNYWINGSTKQEGCIFRPGTNQIKAYQEVKKALEQEHLSDVKLTGTDETALWNAINSFEKLDAQTRKDMAVISAHTYGGSDSEREQLRKLAASYDKGLWMSEVTKGGDTHGEGTHDSMWAVNAKDQSEGIMADIKKMKVSAWIMWLAADSEYECIQTNSSWGPIHYVFEDHGPVKGYHSNLFDSNGNVKEDVPKAGYFALTKQFYTMMQYSKFLKSGYTMVEIGDGNMCAAISPNKQVLVIVAQNFTSGTRDTSVDLNMLPNGSDVKLYRTSDSENCRLIQDGTLERRVLPVSLPGNSVSTYVITSKDGKALLDSNGYKKIVECDIQTTDDTALSGASDLNKFSYSGDWKDGWNIQEKYTTQKDSSASFRFTGTQAAIYGKKSPNGANLMVTVDGGEPTNINTNSPSVMRRSLLYMSPALGEGDHTVFITMADSQTAATPEIVLEYAEIINGELAMKTPRITNIAAHDGKLIVEFQGVDGVVDYTVECGTSLENMTVSGSAQNGVAVLSGLINGTDYLVRVRGNDGSGSNVESGRPSAVEEGLCYFVNAGTGQPRVLKSGQSFGCDNGILDQAYGADIVTGKIWGYTNDMAYGHTGEDRSEWDSLRYDGRDAAEKGLEYRFQLEKGGYTVEVGMDDPWNNSKRSQDLILQGEKVETLVPYDQTVKIYNAVVKEDGLLTIKAVRSKGNTDPQCDPLMNWIKIRKITNDSLVDIEKLQGFVTVRGVVPDLPRTVTGITPDGDTVEREVEWKVSSGSFDAKEYTGVTIKGNVDGYALGVSADVLVVPQNLQYFIDCNNQESDTYIKLKSHLALFNGSADQKYSDGSWGYAEDYGSHPSGITDKYENGWYAYKNQDIVYKMPLEAGSYTVDFGFQEWWGQTRPMKISASYITADGNTVTKELGTVTVAEGNPEAVVSASFDLPETGEVEFKVSKNGGIDPVLSFFDVHQKIDHAPLISALGQAHTLNRTGCDARLLEALDTAVLTGFKQLTAPETTKAGSDSAAKAVTDALTALVNGKEFTEEELAANDYILYLVNCGTPDPSVVPTEYKLGLMQSVVDQMYGKDPVKKNLWGYAEGDAYSAMDKNGSDAADITGTCVSMSPDVIFDREKSGLKYSFALPAGDYQVTAGFMNPWSDRDVDVKLEGRTAGASANLQQETLIEKQYTVEVTDGELNVMVHSPKRTNQYGDPILSYLIVKAVPEYGMNMLRNTLAKMDETADQAEKGRNWTDKSLAAFRIAREKAEILIEAGTEDREEIRNMYFSLYEAFAGLVSRREYDSITGAEGAPYYDTNGVQIQAHGGQIQQITVDGKTKYYWIGEDKTYDYRPVGGIHLYTSEDLYNWKDEGVVLRTMERMDEFETDPYFNEVYGDYSQEKKKEVFIDLDKNNCVIERPKMIYNEKTDKYVIWFHADGRTPWNDADYGKAKAGVAIADRPEGPYKLLGSYDLNYVRSDNQGFDGNHLGAVRDMNLFVDDDKDKTAYVIYSSQGNQTLFISRLNEEYTGLVVPKDNGVQGEHFTTNFKGWSREAPSMFKYNKKYYMINSGCTGWSPNEAKYAVADHPLGPWIDMGDPCEGANSNKTFYTQSTCVFPVDAESGKYIYMGDRWNADDLSESRYVWLPVEFQDGNRLVLRPYSNWTLEELDNKGLAYITTEIPEQFASLAELEDALPGMVDVKSGNETWIDAPVKWDDIDENRPFVGDYTVYGTLEEQGRRISHTATILNRNTRWFFDCGADSSEYFDLMKDQAPGLLNMEPDQAYTEENHAGYMGTEGTSFGRYSGYDLYGNGWWAEKDQSIEYAFDLSPGEYIVYTGYQEWWNTKRGIRISAGKKNEAGTEEKLASKDFTLEQFDRNLVQELKFTVPGGDDTSLVFVRVEKTGSADPVLSFISLVPEKAAETYYTISGIVTEKKNGVADLDVNLYKGGDITIASPSEAAKTGEDGAYAFKNLKDGIYCIEVPDQVGYEQAVKVIEVNGKNVTDADLELTRKEEPEREEEIRIKTLPVRRNYLMGDQLDPEGLQVALYREGEEERVLEKKEYTLSELDSSTSGKKKITVTYVEEEGNEQKILKAFFEVIVYQADSAPEIKVVRKPDKLFYISGEDLDLSGMEVRGQNLLEAGVTILEAGDYEAEYDFSEPGISTVTVTYTLEKDGEPATVLKDSFQVTVFEAEESERYVEEIHIVQKPYRIIYRPGDDFDVEGMTVEKTVKMVASSSNATYKEVVPLEDLEVEPDDYSKTGKKRVRIFYYADGENGEEKEFSDTLNVTITRNETALTEGDLEALKRKLEDRLLYGEYLTEAEKRMAFTEALDEAAEIMQNVEEREKLSDKTLKLLKDLEEKLLKQFDHITVSLQADSFFKNVRAEGLGLNAGLEPKGAQMIRLQIRRAVEEVPDEIVNLAEKYVAMDIVLSGAEDEMQPRLPIRITMDIPEVLGGEKLVIYYYHDGDIHVIHPIVRGNKMSFDVWELSMFVAVNTKDDVNPAVPGKNGVGDGDADHGPGFTVPGEWKKCDIGWWYEKKSGGYIFGDWARINGLWYNFDERGYMRTGWIFDKGNWYYLNEDGSMAAGKWILCKQKWYYLTWKGTMAVNTLTPDGYTVGSDGAWEVPGVIQKAN</sequence>
<proteinExistence type="inferred from homology"/>
<dbReference type="GO" id="GO:0004553">
    <property type="term" value="F:hydrolase activity, hydrolyzing O-glycosyl compounds"/>
    <property type="evidence" value="ECO:0007669"/>
    <property type="project" value="InterPro"/>
</dbReference>
<dbReference type="Gene3D" id="2.60.40.1180">
    <property type="entry name" value="Golgi alpha-mannosidase II"/>
    <property type="match status" value="1"/>
</dbReference>
<dbReference type="InterPro" id="IPR017853">
    <property type="entry name" value="GH"/>
</dbReference>
<dbReference type="InterPro" id="IPR006710">
    <property type="entry name" value="Glyco_hydro_43"/>
</dbReference>
<dbReference type="Proteomes" id="UP000231092">
    <property type="component" value="Unassembled WGS sequence"/>
</dbReference>
<dbReference type="InterPro" id="IPR022038">
    <property type="entry name" value="Ig-like_bact"/>
</dbReference>
<dbReference type="Gene3D" id="2.10.270.10">
    <property type="entry name" value="Cholin Binding"/>
    <property type="match status" value="1"/>
</dbReference>
<comment type="similarity">
    <text evidence="1">Belongs to the glycosyl hydrolase 43 family.</text>
</comment>
<protein>
    <submittedName>
        <fullName evidence="10">Putative cell wall binding repeat protein</fullName>
    </submittedName>
</protein>
<keyword evidence="4" id="KW-0326">Glycosidase</keyword>
<feature type="domain" description="Glycosyl hydrolase family 59 catalytic" evidence="8">
    <location>
        <begin position="222"/>
        <end position="404"/>
    </location>
</feature>
<feature type="repeat" description="Cell wall-binding" evidence="5">
    <location>
        <begin position="2777"/>
        <end position="2796"/>
    </location>
</feature>
<dbReference type="Gene3D" id="2.60.120.260">
    <property type="entry name" value="Galactose-binding domain-like"/>
    <property type="match status" value="1"/>
</dbReference>
<feature type="coiled-coil region" evidence="6">
    <location>
        <begin position="2537"/>
        <end position="2574"/>
    </location>
</feature>
<dbReference type="PANTHER" id="PTHR42767">
    <property type="entry name" value="ENDO-BETA-1,6-GALACTANASE"/>
    <property type="match status" value="1"/>
</dbReference>
<evidence type="ECO:0000256" key="6">
    <source>
        <dbReference type="SAM" id="Coils"/>
    </source>
</evidence>
<dbReference type="OrthoDB" id="9806701at2"/>
<feature type="signal peptide" evidence="7">
    <location>
        <begin position="1"/>
        <end position="30"/>
    </location>
</feature>